<sequence length="700" mass="75955">MPPKKNKNKKRNSIAVVAKENGDADPLASPAPGTPAEEKDQEFVTPADRLDNPLDAPIANGAASTPAGTADEKTKEGATDAMAKAEGDEEVAAWGLDGDKGKGFTEEPDLLPDTAEKLDNGVNEIPPEQPRATEPEAEPTETETKPVEAAIEETPAAPSAEAEVKDDVPDAQGEQHVSIEEKPAPPADLDIPDTADAKEPIEPAAEKEPIQEPTEPVTEEQPIEQPAEEKPTAEEPVEEKAAVEEPAAEQPAPEQPAPEEPTVEQPTVEEAVQEVLADAGIEPESKVEAPEPTTEPADAAEPEPTAAEAAVEGEAAPEAAPEEPAAEESAPEEPQAPAFPGRPIMEAPKPTTLDSLTSSNRDFTSTRYQSTTSPQFLNKPHQPANHSLDLDDRNMQSSVNNWYKKIYSFADSLKWRPGWDYLEEFEFLVRALEAPLSQISLAPAQEWWAEKPKDPTIEWDKIDEQGAKYEEFWEWKSKVALSAILANFACREVLGKTVFGLDAKATRKLGTAMSVFSKDFGDDITATKFRHMALKMLQESRAFQSSSRKQLVQLSQELANILSPLTSFMDVPPPRTEEEKVQQAHYTPLTLALYEKVLAATITLHDTIQKDHKYYSLFHPVPGVEFDEMTMEESTFEGLGAGKGAVALVARPGLARLGLPRGGEPEDIIIVHKALVVREGALEDAMAHFDGDQPAPPPAE</sequence>
<dbReference type="Proteomes" id="UP001375240">
    <property type="component" value="Unassembled WGS sequence"/>
</dbReference>
<feature type="compositionally biased region" description="Basic and acidic residues" evidence="1">
    <location>
        <begin position="70"/>
        <end position="86"/>
    </location>
</feature>
<dbReference type="AlphaFoldDB" id="A0AAV9UES5"/>
<proteinExistence type="predicted"/>
<dbReference type="EMBL" id="JAVHNQ010000008">
    <property type="protein sequence ID" value="KAK6340637.1"/>
    <property type="molecule type" value="Genomic_DNA"/>
</dbReference>
<accession>A0AAV9UES5</accession>
<dbReference type="PANTHER" id="PTHR48125:SF10">
    <property type="entry name" value="OS12G0136300 PROTEIN"/>
    <property type="match status" value="1"/>
</dbReference>
<evidence type="ECO:0000313" key="2">
    <source>
        <dbReference type="EMBL" id="KAK6340637.1"/>
    </source>
</evidence>
<feature type="region of interest" description="Disordered" evidence="1">
    <location>
        <begin position="1"/>
        <end position="390"/>
    </location>
</feature>
<dbReference type="PANTHER" id="PTHR48125">
    <property type="entry name" value="LP07818P1"/>
    <property type="match status" value="1"/>
</dbReference>
<feature type="compositionally biased region" description="Polar residues" evidence="1">
    <location>
        <begin position="352"/>
        <end position="376"/>
    </location>
</feature>
<organism evidence="2 3">
    <name type="scientific">Orbilia brochopaga</name>
    <dbReference type="NCBI Taxonomy" id="3140254"/>
    <lineage>
        <taxon>Eukaryota</taxon>
        <taxon>Fungi</taxon>
        <taxon>Dikarya</taxon>
        <taxon>Ascomycota</taxon>
        <taxon>Pezizomycotina</taxon>
        <taxon>Orbiliomycetes</taxon>
        <taxon>Orbiliales</taxon>
        <taxon>Orbiliaceae</taxon>
        <taxon>Orbilia</taxon>
    </lineage>
</organism>
<comment type="caution">
    <text evidence="2">The sequence shown here is derived from an EMBL/GenBank/DDBJ whole genome shotgun (WGS) entry which is preliminary data.</text>
</comment>
<feature type="compositionally biased region" description="Low complexity" evidence="1">
    <location>
        <begin position="290"/>
        <end position="319"/>
    </location>
</feature>
<feature type="compositionally biased region" description="Low complexity" evidence="1">
    <location>
        <begin position="263"/>
        <end position="275"/>
    </location>
</feature>
<reference evidence="2 3" key="1">
    <citation type="submission" date="2019-10" db="EMBL/GenBank/DDBJ databases">
        <authorList>
            <person name="Palmer J.M."/>
        </authorList>
    </citation>
    <scope>NUCLEOTIDE SEQUENCE [LARGE SCALE GENOMIC DNA]</scope>
    <source>
        <strain evidence="2 3">TWF696</strain>
    </source>
</reference>
<evidence type="ECO:0000313" key="3">
    <source>
        <dbReference type="Proteomes" id="UP001375240"/>
    </source>
</evidence>
<gene>
    <name evidence="2" type="ORF">TWF696_008961</name>
</gene>
<protein>
    <submittedName>
        <fullName evidence="2">Uncharacterized protein</fullName>
    </submittedName>
</protein>
<feature type="compositionally biased region" description="Acidic residues" evidence="1">
    <location>
        <begin position="320"/>
        <end position="331"/>
    </location>
</feature>
<name>A0AAV9UES5_9PEZI</name>
<feature type="compositionally biased region" description="Basic and acidic residues" evidence="1">
    <location>
        <begin position="227"/>
        <end position="243"/>
    </location>
</feature>
<keyword evidence="3" id="KW-1185">Reference proteome</keyword>
<feature type="compositionally biased region" description="Low complexity" evidence="1">
    <location>
        <begin position="147"/>
        <end position="161"/>
    </location>
</feature>
<feature type="compositionally biased region" description="Basic residues" evidence="1">
    <location>
        <begin position="1"/>
        <end position="12"/>
    </location>
</feature>
<feature type="compositionally biased region" description="Basic and acidic residues" evidence="1">
    <location>
        <begin position="195"/>
        <end position="210"/>
    </location>
</feature>
<evidence type="ECO:0000256" key="1">
    <source>
        <dbReference type="SAM" id="MobiDB-lite"/>
    </source>
</evidence>
<feature type="compositionally biased region" description="Basic and acidic residues" evidence="1">
    <location>
        <begin position="36"/>
        <end position="52"/>
    </location>
</feature>